<dbReference type="Proteomes" id="UP001212997">
    <property type="component" value="Unassembled WGS sequence"/>
</dbReference>
<feature type="compositionally biased region" description="Polar residues" evidence="7">
    <location>
        <begin position="942"/>
        <end position="957"/>
    </location>
</feature>
<feature type="compositionally biased region" description="Polar residues" evidence="7">
    <location>
        <begin position="868"/>
        <end position="885"/>
    </location>
</feature>
<comment type="similarity">
    <text evidence="2">Belongs to the CSC1 (TC 1.A.17) family.</text>
</comment>
<dbReference type="EMBL" id="JANAWD010000241">
    <property type="protein sequence ID" value="KAJ3483110.1"/>
    <property type="molecule type" value="Genomic_DNA"/>
</dbReference>
<feature type="transmembrane region" description="Helical" evidence="8">
    <location>
        <begin position="102"/>
        <end position="121"/>
    </location>
</feature>
<evidence type="ECO:0000259" key="10">
    <source>
        <dbReference type="Pfam" id="PF02714"/>
    </source>
</evidence>
<keyword evidence="5 8" id="KW-1133">Transmembrane helix</keyword>
<evidence type="ECO:0008006" key="15">
    <source>
        <dbReference type="Google" id="ProtNLM"/>
    </source>
</evidence>
<evidence type="ECO:0000259" key="11">
    <source>
        <dbReference type="Pfam" id="PF13967"/>
    </source>
</evidence>
<protein>
    <recommendedName>
        <fullName evidence="15">DUF221-domain-containing protein</fullName>
    </recommendedName>
</protein>
<keyword evidence="3" id="KW-0813">Transport</keyword>
<comment type="subcellular location">
    <subcellularLocation>
        <location evidence="1">Endomembrane system</location>
        <topology evidence="1">Multi-pass membrane protein</topology>
    </subcellularLocation>
</comment>
<evidence type="ECO:0000256" key="4">
    <source>
        <dbReference type="ARBA" id="ARBA00022692"/>
    </source>
</evidence>
<dbReference type="PANTHER" id="PTHR13018">
    <property type="entry name" value="PROBABLE MEMBRANE PROTEIN DUF221-RELATED"/>
    <property type="match status" value="1"/>
</dbReference>
<feature type="transmembrane region" description="Helical" evidence="8">
    <location>
        <begin position="594"/>
        <end position="613"/>
    </location>
</feature>
<feature type="region of interest" description="Disordered" evidence="7">
    <location>
        <begin position="839"/>
        <end position="893"/>
    </location>
</feature>
<evidence type="ECO:0000256" key="3">
    <source>
        <dbReference type="ARBA" id="ARBA00022448"/>
    </source>
</evidence>
<dbReference type="GO" id="GO:0005227">
    <property type="term" value="F:calcium-activated cation channel activity"/>
    <property type="evidence" value="ECO:0007669"/>
    <property type="project" value="InterPro"/>
</dbReference>
<reference evidence="13" key="1">
    <citation type="submission" date="2022-07" db="EMBL/GenBank/DDBJ databases">
        <title>Genome Sequence of Physisporinus lineatus.</title>
        <authorList>
            <person name="Buettner E."/>
        </authorList>
    </citation>
    <scope>NUCLEOTIDE SEQUENCE</scope>
    <source>
        <strain evidence="13">VT162</strain>
    </source>
</reference>
<feature type="compositionally biased region" description="Basic residues" evidence="7">
    <location>
        <begin position="958"/>
        <end position="973"/>
    </location>
</feature>
<dbReference type="InterPro" id="IPR003864">
    <property type="entry name" value="CSC1/OSCA1-like_7TM"/>
</dbReference>
<accession>A0AAD5V631</accession>
<feature type="transmembrane region" description="Helical" evidence="8">
    <location>
        <begin position="619"/>
        <end position="637"/>
    </location>
</feature>
<dbReference type="SUPFAM" id="SSF54928">
    <property type="entry name" value="RNA-binding domain, RBD"/>
    <property type="match status" value="1"/>
</dbReference>
<dbReference type="GO" id="GO:0005886">
    <property type="term" value="C:plasma membrane"/>
    <property type="evidence" value="ECO:0007669"/>
    <property type="project" value="TreeGrafter"/>
</dbReference>
<evidence type="ECO:0000256" key="9">
    <source>
        <dbReference type="SAM" id="SignalP"/>
    </source>
</evidence>
<feature type="transmembrane region" description="Helical" evidence="8">
    <location>
        <begin position="159"/>
        <end position="179"/>
    </location>
</feature>
<feature type="domain" description="CSC1/OSCA1-like N-terminal transmembrane" evidence="11">
    <location>
        <begin position="60"/>
        <end position="181"/>
    </location>
</feature>
<dbReference type="InterPro" id="IPR032880">
    <property type="entry name" value="CSC1/OSCA1-like_N"/>
</dbReference>
<feature type="transmembrane region" description="Helical" evidence="8">
    <location>
        <begin position="404"/>
        <end position="430"/>
    </location>
</feature>
<name>A0AAD5V631_9APHY</name>
<feature type="transmembrane region" description="Helical" evidence="8">
    <location>
        <begin position="458"/>
        <end position="477"/>
    </location>
</feature>
<dbReference type="Pfam" id="PF13967">
    <property type="entry name" value="RSN1_TM"/>
    <property type="match status" value="1"/>
</dbReference>
<feature type="signal peptide" evidence="9">
    <location>
        <begin position="1"/>
        <end position="30"/>
    </location>
</feature>
<dbReference type="InterPro" id="IPR045122">
    <property type="entry name" value="Csc1-like"/>
</dbReference>
<feature type="transmembrane region" description="Helical" evidence="8">
    <location>
        <begin position="546"/>
        <end position="573"/>
    </location>
</feature>
<feature type="domain" description="CSC1/OSCA1-like cytosolic" evidence="12">
    <location>
        <begin position="203"/>
        <end position="390"/>
    </location>
</feature>
<sequence>MVLYPIDTVDWHRLHVLLNILLLSHSMATALCTTHQIKGSVIAQILSWALLTACSAFSPHEAHAHQAFFGWILPTIRISEYTVLQIVGLDAAVLLNFFKMSFTLFVTLSVLAVAVLMPINLKNNIDIGDGNSDEDDLEPPILPPDTPPSWLDLLNDANSYLSVHLIFTYAFTLLTLYYIHKNYKRFIRTRQLFSLDLVHSVPARTVMISNLPPELRGERPLAEYFENMGLCVESVNICRDVGSLKKILDKRTEALLKLETAWVQYVGNPAVVESSGDSERDIMPLIDVDASDVEEQRKRIVVPHRPRPTLRPGWFRQKVDALEFLEAEFKKIDELFVKRRRTGKFKASHTAFVTFEKMSSAQIASQAVHATGPGQCVTHVAPEARDIVWSALTEPPTAIRIRQFMVFAAMVMLFSFWVFPVSALAGLLSYKEIVKTWPRLGELIESNDRIRAIVQNSLPSVGLITLNACLPFMLEALTYAQGFPARSWIEYSLLKKYFLFLLVNVVFIFLLASTYWQLIRDLANSPAKIPEKLATALQEGKARHFFVSYVILQGLGIMPLQLMNLGVLIPRIFFRLFVTRTPRDFAELNAPPMINYGVVYPQAILVFVITLLYSVIQPLILIFGAVYFGVGYVVYKYKLLFVFYKPYESQGQAWPITFTRLIWGIVIFIVFMIGIFLLKSAFIIASLLAPLLVGTVLWSWYIDKQFRPLSKYVSLSSVSEVQRGEDSADVLRLRVGHPVTWSQSYLNRTRYAQNDETLYVAPEDERTDYSQPPMANWYAGVLNTGKRRYGHPALNGVLPQPWLPLKKGQSMSNGGGVVHNGEAKETVILTLRKRYSRARPPISNGVQPRVSSVERTPAQDIPDPTGNEAISNPWQDTTPGPSNRSGGHHHQLSHRLSFDAATGVIMLPENDDWIAEEESDSDQDYGTPRGQGDLIQDVDLEQSWSGDTANGLTQSPTKRYKTYYHHPERRKRT</sequence>
<evidence type="ECO:0000259" key="12">
    <source>
        <dbReference type="Pfam" id="PF14703"/>
    </source>
</evidence>
<feature type="region of interest" description="Disordered" evidence="7">
    <location>
        <begin position="917"/>
        <end position="973"/>
    </location>
</feature>
<evidence type="ECO:0000256" key="8">
    <source>
        <dbReference type="SAM" id="Phobius"/>
    </source>
</evidence>
<dbReference type="AlphaFoldDB" id="A0AAD5V631"/>
<feature type="domain" description="CSC1/OSCA1-like 7TM region" evidence="10">
    <location>
        <begin position="402"/>
        <end position="676"/>
    </location>
</feature>
<feature type="chain" id="PRO_5042204649" description="DUF221-domain-containing protein" evidence="9">
    <location>
        <begin position="31"/>
        <end position="973"/>
    </location>
</feature>
<feature type="transmembrane region" description="Helical" evidence="8">
    <location>
        <begin position="497"/>
        <end position="516"/>
    </location>
</feature>
<keyword evidence="9" id="KW-0732">Signal</keyword>
<dbReference type="GO" id="GO:0003676">
    <property type="term" value="F:nucleic acid binding"/>
    <property type="evidence" value="ECO:0007669"/>
    <property type="project" value="InterPro"/>
</dbReference>
<keyword evidence="6 8" id="KW-0472">Membrane</keyword>
<evidence type="ECO:0000256" key="2">
    <source>
        <dbReference type="ARBA" id="ARBA00007779"/>
    </source>
</evidence>
<evidence type="ECO:0000256" key="1">
    <source>
        <dbReference type="ARBA" id="ARBA00004127"/>
    </source>
</evidence>
<dbReference type="GO" id="GO:0012505">
    <property type="term" value="C:endomembrane system"/>
    <property type="evidence" value="ECO:0007669"/>
    <property type="project" value="UniProtKB-SubCell"/>
</dbReference>
<comment type="caution">
    <text evidence="13">The sequence shown here is derived from an EMBL/GenBank/DDBJ whole genome shotgun (WGS) entry which is preliminary data.</text>
</comment>
<feature type="compositionally biased region" description="Polar residues" evidence="7">
    <location>
        <begin position="844"/>
        <end position="854"/>
    </location>
</feature>
<dbReference type="Pfam" id="PF14703">
    <property type="entry name" value="PHM7_cyt"/>
    <property type="match status" value="1"/>
</dbReference>
<organism evidence="13 14">
    <name type="scientific">Meripilus lineatus</name>
    <dbReference type="NCBI Taxonomy" id="2056292"/>
    <lineage>
        <taxon>Eukaryota</taxon>
        <taxon>Fungi</taxon>
        <taxon>Dikarya</taxon>
        <taxon>Basidiomycota</taxon>
        <taxon>Agaricomycotina</taxon>
        <taxon>Agaricomycetes</taxon>
        <taxon>Polyporales</taxon>
        <taxon>Meripilaceae</taxon>
        <taxon>Meripilus</taxon>
    </lineage>
</organism>
<evidence type="ECO:0000256" key="7">
    <source>
        <dbReference type="SAM" id="MobiDB-lite"/>
    </source>
</evidence>
<dbReference type="Pfam" id="PF02714">
    <property type="entry name" value="RSN1_7TM"/>
    <property type="match status" value="1"/>
</dbReference>
<keyword evidence="14" id="KW-1185">Reference proteome</keyword>
<dbReference type="InterPro" id="IPR035979">
    <property type="entry name" value="RBD_domain_sf"/>
</dbReference>
<keyword evidence="4 8" id="KW-0812">Transmembrane</keyword>
<evidence type="ECO:0000256" key="5">
    <source>
        <dbReference type="ARBA" id="ARBA00022989"/>
    </source>
</evidence>
<proteinExistence type="inferred from homology"/>
<evidence type="ECO:0000313" key="14">
    <source>
        <dbReference type="Proteomes" id="UP001212997"/>
    </source>
</evidence>
<evidence type="ECO:0000313" key="13">
    <source>
        <dbReference type="EMBL" id="KAJ3483110.1"/>
    </source>
</evidence>
<gene>
    <name evidence="13" type="ORF">NLI96_g6537</name>
</gene>
<dbReference type="PANTHER" id="PTHR13018:SF5">
    <property type="entry name" value="RE44586P"/>
    <property type="match status" value="1"/>
</dbReference>
<dbReference type="InterPro" id="IPR027815">
    <property type="entry name" value="CSC1/OSCA1-like_cyt"/>
</dbReference>
<feature type="transmembrane region" description="Helical" evidence="8">
    <location>
        <begin position="658"/>
        <end position="677"/>
    </location>
</feature>
<feature type="transmembrane region" description="Helical" evidence="8">
    <location>
        <begin position="683"/>
        <end position="702"/>
    </location>
</feature>
<evidence type="ECO:0000256" key="6">
    <source>
        <dbReference type="ARBA" id="ARBA00023136"/>
    </source>
</evidence>